<dbReference type="Proteomes" id="UP000075714">
    <property type="component" value="Unassembled WGS sequence"/>
</dbReference>
<comment type="caution">
    <text evidence="2">The sequence shown here is derived from an EMBL/GenBank/DDBJ whole genome shotgun (WGS) entry which is preliminary data.</text>
</comment>
<dbReference type="EMBL" id="LSYV01000053">
    <property type="protein sequence ID" value="KXZ45661.1"/>
    <property type="molecule type" value="Genomic_DNA"/>
</dbReference>
<sequence>MPDGSEAQQLQEELAAALDGSQVLEHAGRALLLLRLHVNDTQLAQVCLDSAAFQAGSAHFRLSMIGEGVPQPASVVGDPGDPGPQSAMRRIRNVASGRCARHAVLCLGLAVLCDADGGNAFGLPPELLAALPVEMNSSAGSGGPPHASRVMSTSAAMQLQGMLGWLSLAAAPPMGRRATIALAMRVGWLAAASARSLTDGDGDGASGSGGAASSGTTSSGARSGGSGPAGGGGIVGGGTPPQRGRPRRLMPGPMVAQVAIDALQVAWLSLALIRPTAAASVAAVAEAARWWRLAVAVAADVVPYMSSSREPVMLGLQMSWLRWAAKDGLLSLPAEPPPETAAALEGGLLRCLERLMRRAGRDPQGQEAAVLREVYMQALCARNGMGFWSYVAPLLAYGEQREGAALLATLRKLLRTVDPRVLTAKPWAPEANTHQCFVAMAWGVLTAVASEDPEHVALGGGPPPSPASQQLLRLLSLAVCQLIPELSGMTLQLLLSDACAGPIKEEAPVKALFWVGFCGRQCTKGSGSSPSLPVDERGAGRGTEGDTAVSSEATGGRDDGGWRELLLEEVAAVPLLDAALRRLVPRLAESIPQEQHRLSLLSNLAAGCCEVAALVAEPVPLKAVAGTSSEQLGQEGAASIAAGGLVPQPAAHSAAPPSASSSGSPIVGRFTSVSQHPSLNRINVWCKLGAITVAVCTE</sequence>
<accession>A0A150G766</accession>
<feature type="compositionally biased region" description="Gly residues" evidence="1">
    <location>
        <begin position="222"/>
        <end position="239"/>
    </location>
</feature>
<organism evidence="2 3">
    <name type="scientific">Gonium pectorale</name>
    <name type="common">Green alga</name>
    <dbReference type="NCBI Taxonomy" id="33097"/>
    <lineage>
        <taxon>Eukaryota</taxon>
        <taxon>Viridiplantae</taxon>
        <taxon>Chlorophyta</taxon>
        <taxon>core chlorophytes</taxon>
        <taxon>Chlorophyceae</taxon>
        <taxon>CS clade</taxon>
        <taxon>Chlamydomonadales</taxon>
        <taxon>Volvocaceae</taxon>
        <taxon>Gonium</taxon>
    </lineage>
</organism>
<reference evidence="3" key="1">
    <citation type="journal article" date="2016" name="Nat. Commun.">
        <title>The Gonium pectorale genome demonstrates co-option of cell cycle regulation during the evolution of multicellularity.</title>
        <authorList>
            <person name="Hanschen E.R."/>
            <person name="Marriage T.N."/>
            <person name="Ferris P.J."/>
            <person name="Hamaji T."/>
            <person name="Toyoda A."/>
            <person name="Fujiyama A."/>
            <person name="Neme R."/>
            <person name="Noguchi H."/>
            <person name="Minakuchi Y."/>
            <person name="Suzuki M."/>
            <person name="Kawai-Toyooka H."/>
            <person name="Smith D.R."/>
            <person name="Sparks H."/>
            <person name="Anderson J."/>
            <person name="Bakaric R."/>
            <person name="Luria V."/>
            <person name="Karger A."/>
            <person name="Kirschner M.W."/>
            <person name="Durand P.M."/>
            <person name="Michod R.E."/>
            <person name="Nozaki H."/>
            <person name="Olson B.J."/>
        </authorList>
    </citation>
    <scope>NUCLEOTIDE SEQUENCE [LARGE SCALE GENOMIC DNA]</scope>
    <source>
        <strain evidence="3">NIES-2863</strain>
    </source>
</reference>
<feature type="region of interest" description="Disordered" evidence="1">
    <location>
        <begin position="199"/>
        <end position="249"/>
    </location>
</feature>
<evidence type="ECO:0000313" key="2">
    <source>
        <dbReference type="EMBL" id="KXZ45661.1"/>
    </source>
</evidence>
<dbReference type="AlphaFoldDB" id="A0A150G766"/>
<proteinExistence type="predicted"/>
<name>A0A150G766_GONPE</name>
<feature type="compositionally biased region" description="Gly residues" evidence="1">
    <location>
        <begin position="203"/>
        <end position="212"/>
    </location>
</feature>
<evidence type="ECO:0000256" key="1">
    <source>
        <dbReference type="SAM" id="MobiDB-lite"/>
    </source>
</evidence>
<evidence type="ECO:0000313" key="3">
    <source>
        <dbReference type="Proteomes" id="UP000075714"/>
    </source>
</evidence>
<gene>
    <name evidence="2" type="ORF">GPECTOR_52g6</name>
</gene>
<keyword evidence="3" id="KW-1185">Reference proteome</keyword>
<protein>
    <submittedName>
        <fullName evidence="2">Uncharacterized protein</fullName>
    </submittedName>
</protein>
<feature type="region of interest" description="Disordered" evidence="1">
    <location>
        <begin position="523"/>
        <end position="560"/>
    </location>
</feature>